<comment type="similarity">
    <text evidence="6">Belongs to the MIP/aquaporin (TC 1.A.8) family.</text>
</comment>
<reference evidence="8" key="1">
    <citation type="submission" date="2023-08" db="EMBL/GenBank/DDBJ databases">
        <authorList>
            <person name="Chen Y."/>
            <person name="Shah S."/>
            <person name="Dougan E. K."/>
            <person name="Thang M."/>
            <person name="Chan C."/>
        </authorList>
    </citation>
    <scope>NUCLEOTIDE SEQUENCE</scope>
</reference>
<evidence type="ECO:0000256" key="1">
    <source>
        <dbReference type="ARBA" id="ARBA00004141"/>
    </source>
</evidence>
<dbReference type="InterPro" id="IPR022357">
    <property type="entry name" value="MIP_CS"/>
</dbReference>
<feature type="transmembrane region" description="Helical" evidence="7">
    <location>
        <begin position="297"/>
        <end position="319"/>
    </location>
</feature>
<feature type="transmembrane region" description="Helical" evidence="7">
    <location>
        <begin position="116"/>
        <end position="140"/>
    </location>
</feature>
<evidence type="ECO:0000256" key="7">
    <source>
        <dbReference type="SAM" id="Phobius"/>
    </source>
</evidence>
<comment type="caution">
    <text evidence="8">The sequence shown here is derived from an EMBL/GenBank/DDBJ whole genome shotgun (WGS) entry which is preliminary data.</text>
</comment>
<dbReference type="SUPFAM" id="SSF81338">
    <property type="entry name" value="Aquaporin-like"/>
    <property type="match status" value="2"/>
</dbReference>
<organism evidence="8 9">
    <name type="scientific">Effrenium voratum</name>
    <dbReference type="NCBI Taxonomy" id="2562239"/>
    <lineage>
        <taxon>Eukaryota</taxon>
        <taxon>Sar</taxon>
        <taxon>Alveolata</taxon>
        <taxon>Dinophyceae</taxon>
        <taxon>Suessiales</taxon>
        <taxon>Symbiodiniaceae</taxon>
        <taxon>Effrenium</taxon>
    </lineage>
</organism>
<gene>
    <name evidence="8" type="ORF">EVOR1521_LOCUS8291</name>
</gene>
<protein>
    <recommendedName>
        <fullName evidence="10">Aquaporin</fullName>
    </recommendedName>
</protein>
<keyword evidence="5 7" id="KW-0472">Membrane</keyword>
<feature type="transmembrane region" description="Helical" evidence="7">
    <location>
        <begin position="255"/>
        <end position="272"/>
    </location>
</feature>
<name>A0AA36I4T5_9DINO</name>
<evidence type="ECO:0000256" key="3">
    <source>
        <dbReference type="ARBA" id="ARBA00022692"/>
    </source>
</evidence>
<evidence type="ECO:0000256" key="6">
    <source>
        <dbReference type="RuleBase" id="RU000477"/>
    </source>
</evidence>
<feature type="transmembrane region" description="Helical" evidence="7">
    <location>
        <begin position="191"/>
        <end position="211"/>
    </location>
</feature>
<dbReference type="PRINTS" id="PR00783">
    <property type="entry name" value="MINTRINSICP"/>
</dbReference>
<keyword evidence="9" id="KW-1185">Reference proteome</keyword>
<dbReference type="PROSITE" id="PS00221">
    <property type="entry name" value="MIP"/>
    <property type="match status" value="1"/>
</dbReference>
<dbReference type="EMBL" id="CAUJNA010000702">
    <property type="protein sequence ID" value="CAJ1380321.1"/>
    <property type="molecule type" value="Genomic_DNA"/>
</dbReference>
<feature type="transmembrane region" description="Helical" evidence="7">
    <location>
        <begin position="232"/>
        <end position="249"/>
    </location>
</feature>
<feature type="transmembrane region" description="Helical" evidence="7">
    <location>
        <begin position="89"/>
        <end position="110"/>
    </location>
</feature>
<dbReference type="Gene3D" id="1.20.1080.10">
    <property type="entry name" value="Glycerol uptake facilitator protein"/>
    <property type="match status" value="3"/>
</dbReference>
<keyword evidence="4 7" id="KW-1133">Transmembrane helix</keyword>
<feature type="transmembrane region" description="Helical" evidence="7">
    <location>
        <begin position="331"/>
        <end position="354"/>
    </location>
</feature>
<dbReference type="InterPro" id="IPR023271">
    <property type="entry name" value="Aquaporin-like"/>
</dbReference>
<dbReference type="InterPro" id="IPR034294">
    <property type="entry name" value="Aquaporin_transptr"/>
</dbReference>
<sequence>MSALGQRLAEFLGTLLLVISVECSTAAFGSPLFGGLAVAGMLFVAMQSWGRVSGGNFNPALTLALGCVQSMGGQGMDWAQVRSYVQLQLAAGIVGAFLTSQVFGIVMPIGDLLEHGLWALGVCEFLGTFMLCFVALNVCVGNRAEEYSALAVGLSLLAGFYSVGHVSGGIFNPAVALGMDLSSWRANYVGLSAYYMLFQFPAALCAALLFAKVRPELFTDAPREGPSLFSQLLGEFVGSFLVVLTAVGASQAGAAVAPLSVAAAVASLAFALQKVSGGHFNPAVSCALYLAGHSRQLLSYAVAQLGGAWLGALTATAIFHRPRSFGPRWPFGLQEAVVAEAIVGFLICFVVLAVKSRAEASQFSGLAYGFCMLAGFGICR</sequence>
<dbReference type="InterPro" id="IPR000425">
    <property type="entry name" value="MIP"/>
</dbReference>
<feature type="transmembrane region" description="Helical" evidence="7">
    <location>
        <begin position="147"/>
        <end position="171"/>
    </location>
</feature>
<evidence type="ECO:0000256" key="4">
    <source>
        <dbReference type="ARBA" id="ARBA00022989"/>
    </source>
</evidence>
<dbReference type="Pfam" id="PF00230">
    <property type="entry name" value="MIP"/>
    <property type="match status" value="2"/>
</dbReference>
<evidence type="ECO:0000256" key="2">
    <source>
        <dbReference type="ARBA" id="ARBA00022448"/>
    </source>
</evidence>
<evidence type="ECO:0008006" key="10">
    <source>
        <dbReference type="Google" id="ProtNLM"/>
    </source>
</evidence>
<keyword evidence="2 6" id="KW-0813">Transport</keyword>
<comment type="subcellular location">
    <subcellularLocation>
        <location evidence="1">Membrane</location>
        <topology evidence="1">Multi-pass membrane protein</topology>
    </subcellularLocation>
</comment>
<keyword evidence="3 6" id="KW-0812">Transmembrane</keyword>
<accession>A0AA36I4T5</accession>
<evidence type="ECO:0000313" key="8">
    <source>
        <dbReference type="EMBL" id="CAJ1380321.1"/>
    </source>
</evidence>
<dbReference type="PANTHER" id="PTHR45724:SF13">
    <property type="entry name" value="AQUAPORIN NIP1-1-RELATED"/>
    <property type="match status" value="1"/>
</dbReference>
<dbReference type="Proteomes" id="UP001178507">
    <property type="component" value="Unassembled WGS sequence"/>
</dbReference>
<evidence type="ECO:0000256" key="5">
    <source>
        <dbReference type="ARBA" id="ARBA00023136"/>
    </source>
</evidence>
<dbReference type="PANTHER" id="PTHR45724">
    <property type="entry name" value="AQUAPORIN NIP2-1"/>
    <property type="match status" value="1"/>
</dbReference>
<proteinExistence type="inferred from homology"/>
<dbReference type="GO" id="GO:0016020">
    <property type="term" value="C:membrane"/>
    <property type="evidence" value="ECO:0007669"/>
    <property type="project" value="UniProtKB-SubCell"/>
</dbReference>
<dbReference type="AlphaFoldDB" id="A0AA36I4T5"/>
<evidence type="ECO:0000313" key="9">
    <source>
        <dbReference type="Proteomes" id="UP001178507"/>
    </source>
</evidence>
<dbReference type="GO" id="GO:0015267">
    <property type="term" value="F:channel activity"/>
    <property type="evidence" value="ECO:0007669"/>
    <property type="project" value="InterPro"/>
</dbReference>